<protein>
    <recommendedName>
        <fullName evidence="11">Gamma-aminobutyric acid type B receptor subunit 2</fullName>
    </recommendedName>
</protein>
<feature type="non-terminal residue" evidence="15">
    <location>
        <position position="1346"/>
    </location>
</feature>
<feature type="transmembrane region" description="Helical" evidence="13">
    <location>
        <begin position="835"/>
        <end position="856"/>
    </location>
</feature>
<evidence type="ECO:0000256" key="12">
    <source>
        <dbReference type="SAM" id="MobiDB-lite"/>
    </source>
</evidence>
<dbReference type="OrthoDB" id="411630at2759"/>
<sequence>MTKVTVNWVRLVIEFCEEERRFFLMSLVGANRRPGMRRLRRPSYCSPPQEPLSTTHLILPLHLILLVLPIIHTQMTNHNLPKTFHPKELRNNVTDRIINVPEDTNSQNKTIGIDVNGTVNRYQALLNRFRRKRTNTDLSVIDIKPNNMSLNNNKTVEYLKTSKLAKDLKYNFIVRNNSSSVRSIRQNAKTDQKKKETMGKIKLDDSTQTRLFHDYSVTINRSAWRKELANDTENSDIGDIFFRKNKQIGRDVIFTASNDSLVPENLTHPSVKNVLKSTKPTFTNAFQKNGTSRIVSILGLFELSVGDHPRADGMSELAAAKLAVHHVNQRTLLPGYKLHLIANDTKCDPGVGVDRFFHALYTERESRLVMLLGTACSEVTESIAKIVPYWNIVQVSFGSTSPALSDRSEFPLFCRTVAPDSSHNPARIAFIRQFGWDTVTAFSQNEEIYSLAVNELVTQLEAANITCAASITFAESDFKEQLKQLKKLDTRIIIGSFSQEMLPKIFCEAYQLGMFGAEYAWLVAGAPPRIRGASPCTRSQLARALEGLVSVTAHRGIVGDVVSYSGLTNEMFYREMQGAGVPLSPFAPHTYDAVWAIALALSKAEQLWRSLETNNGKFGLGHFDYNRKDMAEEFLNQLANLSFLGVSGPVSFNGADRIGMSAFYQIQGGRPKTVALYTHGKEMTCPECARPQWAGGVPAARRVLVLRVDSVWAPARLAVAALSGAGVALALAFLAFNLHYSKRRFIKLSSPRLNNMTLIGCVLVYTAVALLGVDNAILPSYIPFSAMCTGRVYILSAGFSLAFGSMFAKTYRVHRIFISNRSGVCKTKLLQDTPLISLVCALLVIDGLIVTLWAILDPMERHLKNLTVEISATDRSVVYQPQIEVCKSQNTAGWLCALYAYKGLLLIVGVYMAWETRNVEISALNDSKYIGISVYSVVITSASVVVIGTIISERATLAYITITSLILIATTSTLCLLFLPKIIAIKCKAEDDPVIQSMGLRLECKTRRFVTDETQELHFRTEIQNKVYKREVAALDREIGRLEKMLAEPLDQGSNASVVLHKRTELNTVEEECRPETNKRTPSISGGLPMLLLSVLPPVIPRASWPSAETCSRNSVSFSSQPKLNRKSQPNIDLYNLCLNRRDENQGFLSRLKNFFGSRTASRKASTMSIADPTGQSIAAALKMHVGMIAGLVPGNRKHSIALSCNTLNVTEMKLRRESYAKSGPIIRIEDEPTCSKYEHKYVAEPETKVNFMLPKSHKNMSQQSSTERIKGSPRFPHRIAPTTSLNVLSKRKTSADSVFYISDGGFDEHRRYSHQNVNQESKGKASLESRWKSTEDARPGPSSGN</sequence>
<keyword evidence="6" id="KW-0297">G-protein coupled receptor</keyword>
<dbReference type="PRINTS" id="PR01176">
    <property type="entry name" value="GABABRECEPTR"/>
</dbReference>
<dbReference type="FunFam" id="3.40.50.2300:FF:000751">
    <property type="match status" value="1"/>
</dbReference>
<feature type="transmembrane region" description="Helical" evidence="13">
    <location>
        <begin position="793"/>
        <end position="814"/>
    </location>
</feature>
<proteinExistence type="predicted"/>
<reference evidence="15" key="1">
    <citation type="submission" date="2021-12" db="EMBL/GenBank/DDBJ databases">
        <authorList>
            <person name="Martin H S."/>
        </authorList>
    </citation>
    <scope>NUCLEOTIDE SEQUENCE</scope>
</reference>
<dbReference type="PANTHER" id="PTHR10519">
    <property type="entry name" value="GABA-B RECEPTOR"/>
    <property type="match status" value="1"/>
</dbReference>
<dbReference type="Pfam" id="PF00003">
    <property type="entry name" value="7tm_3"/>
    <property type="match status" value="1"/>
</dbReference>
<evidence type="ECO:0000256" key="9">
    <source>
        <dbReference type="ARBA" id="ARBA00023180"/>
    </source>
</evidence>
<dbReference type="InterPro" id="IPR001828">
    <property type="entry name" value="ANF_lig-bd_rcpt"/>
</dbReference>
<evidence type="ECO:0000256" key="5">
    <source>
        <dbReference type="ARBA" id="ARBA00022989"/>
    </source>
</evidence>
<keyword evidence="5 13" id="KW-1133">Transmembrane helix</keyword>
<feature type="region of interest" description="Disordered" evidence="12">
    <location>
        <begin position="1256"/>
        <end position="1280"/>
    </location>
</feature>
<dbReference type="InterPro" id="IPR002455">
    <property type="entry name" value="GPCR3_GABA-B"/>
</dbReference>
<dbReference type="InterPro" id="IPR017978">
    <property type="entry name" value="GPCR_3_C"/>
</dbReference>
<name>A0A8J9V3A1_9NEOP</name>
<keyword evidence="9" id="KW-0325">Glycoprotein</keyword>
<keyword evidence="16" id="KW-1185">Reference proteome</keyword>
<evidence type="ECO:0000256" key="7">
    <source>
        <dbReference type="ARBA" id="ARBA00023136"/>
    </source>
</evidence>
<dbReference type="PANTHER" id="PTHR10519:SF46">
    <property type="entry name" value="METABOTROPIC GABA-B RECEPTOR SUBTYPE 3, ISOFORM A"/>
    <property type="match status" value="1"/>
</dbReference>
<feature type="transmembrane region" description="Helical" evidence="13">
    <location>
        <begin position="929"/>
        <end position="951"/>
    </location>
</feature>
<dbReference type="PROSITE" id="PS50259">
    <property type="entry name" value="G_PROTEIN_RECEP_F3_4"/>
    <property type="match status" value="1"/>
</dbReference>
<evidence type="ECO:0000256" key="10">
    <source>
        <dbReference type="ARBA" id="ARBA00023224"/>
    </source>
</evidence>
<keyword evidence="3 13" id="KW-0812">Transmembrane</keyword>
<evidence type="ECO:0000259" key="14">
    <source>
        <dbReference type="PROSITE" id="PS50259"/>
    </source>
</evidence>
<dbReference type="Gene3D" id="3.40.50.2300">
    <property type="match status" value="2"/>
</dbReference>
<evidence type="ECO:0000256" key="3">
    <source>
        <dbReference type="ARBA" id="ARBA00022692"/>
    </source>
</evidence>
<keyword evidence="10" id="KW-0807">Transducer</keyword>
<keyword evidence="7 13" id="KW-0472">Membrane</keyword>
<evidence type="ECO:0000256" key="4">
    <source>
        <dbReference type="ARBA" id="ARBA00022729"/>
    </source>
</evidence>
<evidence type="ECO:0000256" key="2">
    <source>
        <dbReference type="ARBA" id="ARBA00022475"/>
    </source>
</evidence>
<dbReference type="CDD" id="cd15047">
    <property type="entry name" value="7tmC_GABA-B-like"/>
    <property type="match status" value="1"/>
</dbReference>
<accession>A0A8J9V3A1</accession>
<evidence type="ECO:0000256" key="6">
    <source>
        <dbReference type="ARBA" id="ARBA00023040"/>
    </source>
</evidence>
<dbReference type="EMBL" id="OV170221">
    <property type="protein sequence ID" value="CAH0714668.1"/>
    <property type="molecule type" value="Genomic_DNA"/>
</dbReference>
<keyword evidence="8" id="KW-0675">Receptor</keyword>
<dbReference type="FunFam" id="3.40.50.2300:FF:000063">
    <property type="entry name" value="Gamma-aminobutyric acid type B receptor subunit"/>
    <property type="match status" value="1"/>
</dbReference>
<dbReference type="Proteomes" id="UP000838878">
    <property type="component" value="Chromosome 1"/>
</dbReference>
<evidence type="ECO:0000256" key="11">
    <source>
        <dbReference type="ARBA" id="ARBA00073785"/>
    </source>
</evidence>
<dbReference type="PRINTS" id="PR01177">
    <property type="entry name" value="GABAB1RECPTR"/>
</dbReference>
<evidence type="ECO:0000256" key="1">
    <source>
        <dbReference type="ARBA" id="ARBA00004651"/>
    </source>
</evidence>
<feature type="compositionally biased region" description="Basic and acidic residues" evidence="12">
    <location>
        <begin position="1322"/>
        <end position="1339"/>
    </location>
</feature>
<keyword evidence="4" id="KW-0732">Signal</keyword>
<comment type="subcellular location">
    <subcellularLocation>
        <location evidence="1">Cell membrane</location>
        <topology evidence="1">Multi-pass membrane protein</topology>
    </subcellularLocation>
</comment>
<dbReference type="GO" id="GO:0007214">
    <property type="term" value="P:gamma-aminobutyric acid signaling pathway"/>
    <property type="evidence" value="ECO:0007669"/>
    <property type="project" value="TreeGrafter"/>
</dbReference>
<dbReference type="GO" id="GO:0004965">
    <property type="term" value="F:G protein-coupled GABA receptor activity"/>
    <property type="evidence" value="ECO:0007669"/>
    <property type="project" value="InterPro"/>
</dbReference>
<evidence type="ECO:0000256" key="8">
    <source>
        <dbReference type="ARBA" id="ARBA00023170"/>
    </source>
</evidence>
<evidence type="ECO:0000313" key="16">
    <source>
        <dbReference type="Proteomes" id="UP000838878"/>
    </source>
</evidence>
<feature type="domain" description="G-protein coupled receptors family 3 profile" evidence="14">
    <location>
        <begin position="783"/>
        <end position="992"/>
    </location>
</feature>
<organism evidence="15 16">
    <name type="scientific">Brenthis ino</name>
    <name type="common">lesser marbled fritillary</name>
    <dbReference type="NCBI Taxonomy" id="405034"/>
    <lineage>
        <taxon>Eukaryota</taxon>
        <taxon>Metazoa</taxon>
        <taxon>Ecdysozoa</taxon>
        <taxon>Arthropoda</taxon>
        <taxon>Hexapoda</taxon>
        <taxon>Insecta</taxon>
        <taxon>Pterygota</taxon>
        <taxon>Neoptera</taxon>
        <taxon>Endopterygota</taxon>
        <taxon>Lepidoptera</taxon>
        <taxon>Glossata</taxon>
        <taxon>Ditrysia</taxon>
        <taxon>Papilionoidea</taxon>
        <taxon>Nymphalidae</taxon>
        <taxon>Heliconiinae</taxon>
        <taxon>Argynnini</taxon>
        <taxon>Brenthis</taxon>
    </lineage>
</organism>
<keyword evidence="2" id="KW-1003">Cell membrane</keyword>
<feature type="transmembrane region" description="Helical" evidence="13">
    <location>
        <begin position="717"/>
        <end position="741"/>
    </location>
</feature>
<feature type="region of interest" description="Disordered" evidence="12">
    <location>
        <begin position="1310"/>
        <end position="1346"/>
    </location>
</feature>
<gene>
    <name evidence="15" type="ORF">BINO364_LOCUS1689</name>
</gene>
<dbReference type="InterPro" id="IPR028082">
    <property type="entry name" value="Peripla_BP_I"/>
</dbReference>
<dbReference type="Pfam" id="PF01094">
    <property type="entry name" value="ANF_receptor"/>
    <property type="match status" value="1"/>
</dbReference>
<feature type="transmembrane region" description="Helical" evidence="13">
    <location>
        <begin position="957"/>
        <end position="979"/>
    </location>
</feature>
<evidence type="ECO:0000313" key="15">
    <source>
        <dbReference type="EMBL" id="CAH0714668.1"/>
    </source>
</evidence>
<dbReference type="GO" id="GO:0038039">
    <property type="term" value="C:G protein-coupled receptor heterodimeric complex"/>
    <property type="evidence" value="ECO:0007669"/>
    <property type="project" value="TreeGrafter"/>
</dbReference>
<evidence type="ECO:0000256" key="13">
    <source>
        <dbReference type="SAM" id="Phobius"/>
    </source>
</evidence>
<feature type="transmembrane region" description="Helical" evidence="13">
    <location>
        <begin position="753"/>
        <end position="773"/>
    </location>
</feature>
<dbReference type="SUPFAM" id="SSF53822">
    <property type="entry name" value="Periplasmic binding protein-like I"/>
    <property type="match status" value="1"/>
</dbReference>
<dbReference type="CDD" id="cd06366">
    <property type="entry name" value="PBP1_GABAb_receptor"/>
    <property type="match status" value="1"/>
</dbReference>
<feature type="transmembrane region" description="Helical" evidence="13">
    <location>
        <begin position="892"/>
        <end position="914"/>
    </location>
</feature>